<accession>K1QKW2</accession>
<organism evidence="3">
    <name type="scientific">Magallana gigas</name>
    <name type="common">Pacific oyster</name>
    <name type="synonym">Crassostrea gigas</name>
    <dbReference type="NCBI Taxonomy" id="29159"/>
    <lineage>
        <taxon>Eukaryota</taxon>
        <taxon>Metazoa</taxon>
        <taxon>Spiralia</taxon>
        <taxon>Lophotrochozoa</taxon>
        <taxon>Mollusca</taxon>
        <taxon>Bivalvia</taxon>
        <taxon>Autobranchia</taxon>
        <taxon>Pteriomorphia</taxon>
        <taxon>Ostreida</taxon>
        <taxon>Ostreoidea</taxon>
        <taxon>Ostreidae</taxon>
        <taxon>Magallana</taxon>
    </lineage>
</organism>
<dbReference type="PANTHER" id="PTHR11360:SF284">
    <property type="entry name" value="EG:103B4.3 PROTEIN-RELATED"/>
    <property type="match status" value="1"/>
</dbReference>
<feature type="transmembrane region" description="Helical" evidence="2">
    <location>
        <begin position="248"/>
        <end position="268"/>
    </location>
</feature>
<dbReference type="InParanoid" id="K1QKW2"/>
<keyword evidence="2" id="KW-1133">Transmembrane helix</keyword>
<dbReference type="SUPFAM" id="SSF103473">
    <property type="entry name" value="MFS general substrate transporter"/>
    <property type="match status" value="1"/>
</dbReference>
<gene>
    <name evidence="3" type="ORF">CGI_10002440</name>
</gene>
<keyword evidence="2" id="KW-0812">Transmembrane</keyword>
<reference evidence="3" key="1">
    <citation type="journal article" date="2012" name="Nature">
        <title>The oyster genome reveals stress adaptation and complexity of shell formation.</title>
        <authorList>
            <person name="Zhang G."/>
            <person name="Fang X."/>
            <person name="Guo X."/>
            <person name="Li L."/>
            <person name="Luo R."/>
            <person name="Xu F."/>
            <person name="Yang P."/>
            <person name="Zhang L."/>
            <person name="Wang X."/>
            <person name="Qi H."/>
            <person name="Xiong Z."/>
            <person name="Que H."/>
            <person name="Xie Y."/>
            <person name="Holland P.W."/>
            <person name="Paps J."/>
            <person name="Zhu Y."/>
            <person name="Wu F."/>
            <person name="Chen Y."/>
            <person name="Wang J."/>
            <person name="Peng C."/>
            <person name="Meng J."/>
            <person name="Yang L."/>
            <person name="Liu J."/>
            <person name="Wen B."/>
            <person name="Zhang N."/>
            <person name="Huang Z."/>
            <person name="Zhu Q."/>
            <person name="Feng Y."/>
            <person name="Mount A."/>
            <person name="Hedgecock D."/>
            <person name="Xu Z."/>
            <person name="Liu Y."/>
            <person name="Domazet-Loso T."/>
            <person name="Du Y."/>
            <person name="Sun X."/>
            <person name="Zhang S."/>
            <person name="Liu B."/>
            <person name="Cheng P."/>
            <person name="Jiang X."/>
            <person name="Li J."/>
            <person name="Fan D."/>
            <person name="Wang W."/>
            <person name="Fu W."/>
            <person name="Wang T."/>
            <person name="Wang B."/>
            <person name="Zhang J."/>
            <person name="Peng Z."/>
            <person name="Li Y."/>
            <person name="Li N."/>
            <person name="Wang J."/>
            <person name="Chen M."/>
            <person name="He Y."/>
            <person name="Tan F."/>
            <person name="Song X."/>
            <person name="Zheng Q."/>
            <person name="Huang R."/>
            <person name="Yang H."/>
            <person name="Du X."/>
            <person name="Chen L."/>
            <person name="Yang M."/>
            <person name="Gaffney P.M."/>
            <person name="Wang S."/>
            <person name="Luo L."/>
            <person name="She Z."/>
            <person name="Ming Y."/>
            <person name="Huang W."/>
            <person name="Zhang S."/>
            <person name="Huang B."/>
            <person name="Zhang Y."/>
            <person name="Qu T."/>
            <person name="Ni P."/>
            <person name="Miao G."/>
            <person name="Wang J."/>
            <person name="Wang Q."/>
            <person name="Steinberg C.E."/>
            <person name="Wang H."/>
            <person name="Li N."/>
            <person name="Qian L."/>
            <person name="Zhang G."/>
            <person name="Li Y."/>
            <person name="Yang H."/>
            <person name="Liu X."/>
            <person name="Wang J."/>
            <person name="Yin Y."/>
            <person name="Wang J."/>
        </authorList>
    </citation>
    <scope>NUCLEOTIDE SEQUENCE [LARGE SCALE GENOMIC DNA]</scope>
    <source>
        <strain evidence="3">05x7-T-G4-1.051#20</strain>
    </source>
</reference>
<protein>
    <submittedName>
        <fullName evidence="3">Monocarboxylate transporter 12-B</fullName>
    </submittedName>
</protein>
<proteinExistence type="predicted"/>
<feature type="transmembrane region" description="Helical" evidence="2">
    <location>
        <begin position="396"/>
        <end position="418"/>
    </location>
</feature>
<dbReference type="AlphaFoldDB" id="K1QKW2"/>
<dbReference type="PANTHER" id="PTHR11360">
    <property type="entry name" value="MONOCARBOXYLATE TRANSPORTER"/>
    <property type="match status" value="1"/>
</dbReference>
<dbReference type="EMBL" id="JH818819">
    <property type="protein sequence ID" value="EKC22351.1"/>
    <property type="molecule type" value="Genomic_DNA"/>
</dbReference>
<dbReference type="GO" id="GO:0022857">
    <property type="term" value="F:transmembrane transporter activity"/>
    <property type="evidence" value="ECO:0007669"/>
    <property type="project" value="InterPro"/>
</dbReference>
<feature type="transmembrane region" description="Helical" evidence="2">
    <location>
        <begin position="280"/>
        <end position="298"/>
    </location>
</feature>
<feature type="compositionally biased region" description="Basic and acidic residues" evidence="1">
    <location>
        <begin position="26"/>
        <end position="38"/>
    </location>
</feature>
<dbReference type="Gene3D" id="1.20.1250.20">
    <property type="entry name" value="MFS general substrate transporter like domains"/>
    <property type="match status" value="2"/>
</dbReference>
<dbReference type="HOGENOM" id="CLU_001265_59_1_1"/>
<feature type="region of interest" description="Disordered" evidence="1">
    <location>
        <begin position="23"/>
        <end position="42"/>
    </location>
</feature>
<feature type="transmembrane region" description="Helical" evidence="2">
    <location>
        <begin position="49"/>
        <end position="69"/>
    </location>
</feature>
<feature type="transmembrane region" description="Helical" evidence="2">
    <location>
        <begin position="113"/>
        <end position="131"/>
    </location>
</feature>
<keyword evidence="2" id="KW-0472">Membrane</keyword>
<feature type="transmembrane region" description="Helical" evidence="2">
    <location>
        <begin position="369"/>
        <end position="390"/>
    </location>
</feature>
<dbReference type="InterPro" id="IPR011701">
    <property type="entry name" value="MFS"/>
</dbReference>
<dbReference type="InterPro" id="IPR036259">
    <property type="entry name" value="MFS_trans_sf"/>
</dbReference>
<evidence type="ECO:0000313" key="3">
    <source>
        <dbReference type="EMBL" id="EKC22351.1"/>
    </source>
</evidence>
<name>K1QKW2_MAGGI</name>
<evidence type="ECO:0000256" key="1">
    <source>
        <dbReference type="SAM" id="MobiDB-lite"/>
    </source>
</evidence>
<dbReference type="InterPro" id="IPR050327">
    <property type="entry name" value="Proton-linked_MCT"/>
</dbReference>
<feature type="transmembrane region" description="Helical" evidence="2">
    <location>
        <begin position="310"/>
        <end position="330"/>
    </location>
</feature>
<sequence length="449" mass="49534">MATKNAEKSDEDLKEKSRAIMKHFKRSSDPDSSHNSKAEKRRGHPIDKGYAWVVLVGAGMALSFSPIVVTVGTYFDEKKGFASGLLMSSGSLGALVMAPFLRVLLNLYSVEGALLIIAAVASHIIACGLLLRPTPFYTGKRNKASYESDCSSTEEQGPLVDSLTRDSDQFDRLYSSDPNIVLKKGHFQQVDCPKQRTSNEVVSVFQPNDSKECSLNFERQGSAVVNSTVGRKRIFNIKIFKNTSYLRLLFAYTIGSLGTSLPQGYLPAFAMEQGTDRTDAAWLITISSFADLLGRITIGWISDKKRIKRIYLIAISMVVSGVVQCLSPFYKNYLSLVFFSMVYGFFSNFISALYFPVLLDILGVDDFRCALSVLYVGYGIISGCAAPFIGELKDKSGTYVTCFYLFGAAHIISSAVLFSECHLDGCMGFHGIFQSMENYQIVYPHIVSA</sequence>
<evidence type="ECO:0000256" key="2">
    <source>
        <dbReference type="SAM" id="Phobius"/>
    </source>
</evidence>
<feature type="transmembrane region" description="Helical" evidence="2">
    <location>
        <begin position="336"/>
        <end position="357"/>
    </location>
</feature>
<dbReference type="Pfam" id="PF07690">
    <property type="entry name" value="MFS_1"/>
    <property type="match status" value="2"/>
</dbReference>